<comment type="caution">
    <text evidence="5">The sequence shown here is derived from an EMBL/GenBank/DDBJ whole genome shotgun (WGS) entry which is preliminary data.</text>
</comment>
<accession>A0A423W927</accession>
<dbReference type="GO" id="GO:0000140">
    <property type="term" value="F:acylglycerone-phosphate reductase (NADP+) activity"/>
    <property type="evidence" value="ECO:0007669"/>
    <property type="project" value="TreeGrafter"/>
</dbReference>
<evidence type="ECO:0000256" key="1">
    <source>
        <dbReference type="ARBA" id="ARBA00006484"/>
    </source>
</evidence>
<dbReference type="InterPro" id="IPR002347">
    <property type="entry name" value="SDR_fam"/>
</dbReference>
<reference evidence="5 6" key="1">
    <citation type="submission" date="2015-09" db="EMBL/GenBank/DDBJ databases">
        <title>Host preference determinants of Valsa canker pathogens revealed by comparative genomics.</title>
        <authorList>
            <person name="Yin Z."/>
            <person name="Huang L."/>
        </authorList>
    </citation>
    <scope>NUCLEOTIDE SEQUENCE [LARGE SCALE GENOMIC DNA]</scope>
    <source>
        <strain evidence="5 6">YSFL</strain>
    </source>
</reference>
<organism evidence="5 6">
    <name type="scientific">Cytospora chrysosperma</name>
    <name type="common">Cytospora canker fungus</name>
    <name type="synonym">Sphaeria chrysosperma</name>
    <dbReference type="NCBI Taxonomy" id="252740"/>
    <lineage>
        <taxon>Eukaryota</taxon>
        <taxon>Fungi</taxon>
        <taxon>Dikarya</taxon>
        <taxon>Ascomycota</taxon>
        <taxon>Pezizomycotina</taxon>
        <taxon>Sordariomycetes</taxon>
        <taxon>Sordariomycetidae</taxon>
        <taxon>Diaporthales</taxon>
        <taxon>Cytosporaceae</taxon>
        <taxon>Cytospora</taxon>
    </lineage>
</organism>
<evidence type="ECO:0000313" key="6">
    <source>
        <dbReference type="Proteomes" id="UP000284375"/>
    </source>
</evidence>
<dbReference type="GO" id="GO:0006654">
    <property type="term" value="P:phosphatidic acid biosynthetic process"/>
    <property type="evidence" value="ECO:0007669"/>
    <property type="project" value="TreeGrafter"/>
</dbReference>
<dbReference type="FunFam" id="3.40.50.720:FF:000261">
    <property type="entry name" value="NADPH-dependent 1-acyldihydroxyacetone phosphate reductase"/>
    <property type="match status" value="1"/>
</dbReference>
<evidence type="ECO:0000256" key="2">
    <source>
        <dbReference type="ARBA" id="ARBA00022857"/>
    </source>
</evidence>
<dbReference type="OrthoDB" id="2102561at2759"/>
<dbReference type="AlphaFoldDB" id="A0A423W927"/>
<keyword evidence="3" id="KW-0560">Oxidoreductase</keyword>
<gene>
    <name evidence="5" type="ORF">VSDG_02939</name>
</gene>
<dbReference type="PROSITE" id="PS00061">
    <property type="entry name" value="ADH_SHORT"/>
    <property type="match status" value="1"/>
</dbReference>
<sequence length="768" mass="84052">MSVKPNQKTVLITGCTPGGIGFELCKEFHDRGLHVIATARNPSVLSDLAGKPGFTYLPLDVTKQSSIDACRDEVVKLTGGKLDILVNNAGRTHTVPATDLDIDDVRATFEANVFGVMAMVQAFVHLLIPTKGLIINVSSVASIAPYAFASAYCASKGAVNSYSRTLRQELRPYGVRVMVALPGTVKTNINLQTDRKLPEGSLYTPIADVYKWRLMFSKDASSSITPQRYAKQLVTDALKPEWPLFLRGLFSMVGFCRPDWHYYGGLAKEACLAKDVYRPFPYLPDNLPPPEEVNAPSLVAKSLRSLTDALGAEDVRKVKSCFLTVQSYWRDLLSFTYHFRTLNDAGVIAPAMVLLTKNRGLLGGFELIPGSVQDVVVSPTLRWVEAMITFKTLMPKAKCEGRVMLFPEVDDSSEVVWKIWSLSTWLEAFEEYPEDQHKLKAAGRDVKSPEHIETDVFIVGGGNAALTFSWHSAYPKDNPQILTRQMLADHMENYAATFNISILNSSTVESCSFNQPRGKWNSVIIVGSANSAFDVMEDCATGGLRTTMIARSPTYIFPWDYALAPQGLGVYEVTPADLADKLQMSGPNAIGGQLAMALHTHLAHQEKDRYKALAETGFPVYDSTEPGKGDLMHHLLERGGGHFNDIGDGVKMLVDGICAVKGNVEPVEYAPTGLKLSDGSTVDADAIVWCTGFADKDPSVTAEILGGKTFHDEEASNDVLGPRDIAILRDAIWGVDKEGEVRGFLALQIKAEIEGILPEAYRDSPETV</sequence>
<evidence type="ECO:0000256" key="3">
    <source>
        <dbReference type="ARBA" id="ARBA00023002"/>
    </source>
</evidence>
<dbReference type="SMART" id="SM00822">
    <property type="entry name" value="PKS_KR"/>
    <property type="match status" value="1"/>
</dbReference>
<dbReference type="GO" id="GO:0019433">
    <property type="term" value="P:triglyceride catabolic process"/>
    <property type="evidence" value="ECO:0007669"/>
    <property type="project" value="TreeGrafter"/>
</dbReference>
<keyword evidence="2" id="KW-0521">NADP</keyword>
<dbReference type="Gene3D" id="3.50.50.60">
    <property type="entry name" value="FAD/NAD(P)-binding domain"/>
    <property type="match status" value="1"/>
</dbReference>
<evidence type="ECO:0000259" key="4">
    <source>
        <dbReference type="SMART" id="SM00822"/>
    </source>
</evidence>
<dbReference type="GO" id="GO:0004806">
    <property type="term" value="F:triacylglycerol lipase activity"/>
    <property type="evidence" value="ECO:0007669"/>
    <property type="project" value="TreeGrafter"/>
</dbReference>
<dbReference type="PRINTS" id="PR00081">
    <property type="entry name" value="GDHRDH"/>
</dbReference>
<dbReference type="STRING" id="252740.A0A423W927"/>
<dbReference type="SUPFAM" id="SSF51735">
    <property type="entry name" value="NAD(P)-binding Rossmann-fold domains"/>
    <property type="match status" value="1"/>
</dbReference>
<keyword evidence="6" id="KW-1185">Reference proteome</keyword>
<dbReference type="Pfam" id="PF00106">
    <property type="entry name" value="adh_short"/>
    <property type="match status" value="1"/>
</dbReference>
<dbReference type="InterPro" id="IPR020904">
    <property type="entry name" value="Sc_DH/Rdtase_CS"/>
</dbReference>
<dbReference type="PANTHER" id="PTHR44169:SF6">
    <property type="entry name" value="NADPH-DEPENDENT 1-ACYLDIHYDROXYACETONE PHOSPHATE REDUCTASE"/>
    <property type="match status" value="1"/>
</dbReference>
<dbReference type="EMBL" id="LJZO01000010">
    <property type="protein sequence ID" value="ROV99807.1"/>
    <property type="molecule type" value="Genomic_DNA"/>
</dbReference>
<dbReference type="Gene3D" id="3.40.50.720">
    <property type="entry name" value="NAD(P)-binding Rossmann-like Domain"/>
    <property type="match status" value="1"/>
</dbReference>
<dbReference type="PANTHER" id="PTHR44169">
    <property type="entry name" value="NADPH-DEPENDENT 1-ACYLDIHYDROXYACETONE PHOSPHATE REDUCTASE"/>
    <property type="match status" value="1"/>
</dbReference>
<feature type="domain" description="Ketoreductase" evidence="4">
    <location>
        <begin position="8"/>
        <end position="184"/>
    </location>
</feature>
<dbReference type="GO" id="GO:0005783">
    <property type="term" value="C:endoplasmic reticulum"/>
    <property type="evidence" value="ECO:0007669"/>
    <property type="project" value="TreeGrafter"/>
</dbReference>
<comment type="similarity">
    <text evidence="1">Belongs to the short-chain dehydrogenases/reductases (SDR) family.</text>
</comment>
<evidence type="ECO:0000313" key="5">
    <source>
        <dbReference type="EMBL" id="ROV99807.1"/>
    </source>
</evidence>
<protein>
    <recommendedName>
        <fullName evidence="4">Ketoreductase domain-containing protein</fullName>
    </recommendedName>
</protein>
<dbReference type="SUPFAM" id="SSF51905">
    <property type="entry name" value="FAD/NAD(P)-binding domain"/>
    <property type="match status" value="2"/>
</dbReference>
<dbReference type="Proteomes" id="UP000284375">
    <property type="component" value="Unassembled WGS sequence"/>
</dbReference>
<dbReference type="InterPro" id="IPR036291">
    <property type="entry name" value="NAD(P)-bd_dom_sf"/>
</dbReference>
<name>A0A423W927_CYTCH</name>
<dbReference type="GO" id="GO:0005811">
    <property type="term" value="C:lipid droplet"/>
    <property type="evidence" value="ECO:0007669"/>
    <property type="project" value="TreeGrafter"/>
</dbReference>
<dbReference type="InterPro" id="IPR036188">
    <property type="entry name" value="FAD/NAD-bd_sf"/>
</dbReference>
<dbReference type="CDD" id="cd05374">
    <property type="entry name" value="17beta-HSD-like_SDR_c"/>
    <property type="match status" value="1"/>
</dbReference>
<dbReference type="InterPro" id="IPR057326">
    <property type="entry name" value="KR_dom"/>
</dbReference>
<proteinExistence type="inferred from homology"/>
<dbReference type="PRINTS" id="PR00080">
    <property type="entry name" value="SDRFAMILY"/>
</dbReference>